<keyword evidence="7 13" id="KW-0418">Kinase</keyword>
<dbReference type="SUPFAM" id="SSF51621">
    <property type="entry name" value="Phosphoenolpyruvate/pyruvate domain"/>
    <property type="match status" value="1"/>
</dbReference>
<dbReference type="InterPro" id="IPR036918">
    <property type="entry name" value="Pyrv_Knase_C_sf"/>
</dbReference>
<organism evidence="16 17">
    <name type="scientific">Alcanivorax jadensis T9</name>
    <dbReference type="NCBI Taxonomy" id="1177181"/>
    <lineage>
        <taxon>Bacteria</taxon>
        <taxon>Pseudomonadati</taxon>
        <taxon>Pseudomonadota</taxon>
        <taxon>Gammaproteobacteria</taxon>
        <taxon>Oceanospirillales</taxon>
        <taxon>Alcanivoracaceae</taxon>
        <taxon>Alcanivorax</taxon>
    </lineage>
</organism>
<comment type="pathway">
    <text evidence="1 13">Carbohydrate degradation; glycolysis; pyruvate from D-glyceraldehyde 3-phosphate: step 5/5.</text>
</comment>
<dbReference type="Pfam" id="PF00224">
    <property type="entry name" value="PK"/>
    <property type="match status" value="1"/>
</dbReference>
<comment type="similarity">
    <text evidence="2 13">Belongs to the pyruvate kinase family.</text>
</comment>
<dbReference type="InterPro" id="IPR011037">
    <property type="entry name" value="Pyrv_Knase-like_insert_dom_sf"/>
</dbReference>
<evidence type="ECO:0000256" key="8">
    <source>
        <dbReference type="ARBA" id="ARBA00022840"/>
    </source>
</evidence>
<gene>
    <name evidence="16" type="ORF">T9A_01228</name>
</gene>
<evidence type="ECO:0000256" key="5">
    <source>
        <dbReference type="ARBA" id="ARBA00022723"/>
    </source>
</evidence>
<dbReference type="Gene3D" id="3.40.1380.20">
    <property type="entry name" value="Pyruvate kinase, C-terminal domain"/>
    <property type="match status" value="1"/>
</dbReference>
<feature type="domain" description="Pyruvate kinase C-terminal" evidence="15">
    <location>
        <begin position="376"/>
        <end position="491"/>
    </location>
</feature>
<sequence>MLTKNQLMEMLRMSRSPLRRTKIVATVGPASSSETRLDALIRAGVNVFRLNFSHGNADTHRQTAQIIRRCAEQCGEHVAILADLQGPKIRIGSFPNGPILLKAGQAFALDTALADDAGNDQQVGVSYPPLPDDCQPGDVLLLNDGLLELKVTAITGTRVDCTVQVGGDLSDHKGVNRKGGGLSARALTDKDLADIITAADMDVDFLALSFPRDAEDVEEARRRYRQAGGQGGIIAKIERAEAVADDATLDAIIEASDGVMVARGDLAVEIGDAELVGVQKHIIRRARALNRFVITATQMMESMIHSPQPTRAEVSDVANAVLDGTDAVMLSAETAVGEYPVETVQAMDRIILGAERTWQERRTDRPINDNADNIDEVIAMAAMQAANRLSNVTAIIAMTESGNTPRLMSRLRSGIPIYAFTPYPSSQRRVAILRGVRAIPFDSHAIASDEVNRRAVAILEEMGVVQDGDRVLITKGNYNDAHGGTNTLKVIQVGGNIQ</sequence>
<dbReference type="PRINTS" id="PR01050">
    <property type="entry name" value="PYRUVTKNASE"/>
</dbReference>
<dbReference type="SUPFAM" id="SSF52935">
    <property type="entry name" value="PK C-terminal domain-like"/>
    <property type="match status" value="1"/>
</dbReference>
<evidence type="ECO:0000259" key="14">
    <source>
        <dbReference type="Pfam" id="PF00224"/>
    </source>
</evidence>
<dbReference type="InterPro" id="IPR001697">
    <property type="entry name" value="Pyr_Knase"/>
</dbReference>
<evidence type="ECO:0000256" key="11">
    <source>
        <dbReference type="ARBA" id="ARBA00023317"/>
    </source>
</evidence>
<dbReference type="InterPro" id="IPR015806">
    <property type="entry name" value="Pyrv_Knase_insert_dom_sf"/>
</dbReference>
<dbReference type="Proteomes" id="UP000029443">
    <property type="component" value="Unassembled WGS sequence"/>
</dbReference>
<evidence type="ECO:0000256" key="9">
    <source>
        <dbReference type="ARBA" id="ARBA00022842"/>
    </source>
</evidence>
<dbReference type="PANTHER" id="PTHR11817">
    <property type="entry name" value="PYRUVATE KINASE"/>
    <property type="match status" value="1"/>
</dbReference>
<dbReference type="InterPro" id="IPR015793">
    <property type="entry name" value="Pyrv_Knase_brl"/>
</dbReference>
<keyword evidence="6" id="KW-0547">Nucleotide-binding</keyword>
<dbReference type="NCBIfam" id="NF004491">
    <property type="entry name" value="PRK05826.1"/>
    <property type="match status" value="1"/>
</dbReference>
<keyword evidence="17" id="KW-1185">Reference proteome</keyword>
<dbReference type="GO" id="GO:0016301">
    <property type="term" value="F:kinase activity"/>
    <property type="evidence" value="ECO:0007669"/>
    <property type="project" value="UniProtKB-KW"/>
</dbReference>
<evidence type="ECO:0000256" key="12">
    <source>
        <dbReference type="NCBIfam" id="TIGR01064"/>
    </source>
</evidence>
<keyword evidence="9 13" id="KW-0460">Magnesium</keyword>
<evidence type="ECO:0000256" key="7">
    <source>
        <dbReference type="ARBA" id="ARBA00022777"/>
    </source>
</evidence>
<evidence type="ECO:0000256" key="2">
    <source>
        <dbReference type="ARBA" id="ARBA00008663"/>
    </source>
</evidence>
<dbReference type="InterPro" id="IPR015813">
    <property type="entry name" value="Pyrv/PenolPyrv_kinase-like_dom"/>
</dbReference>
<comment type="catalytic activity">
    <reaction evidence="13">
        <text>pyruvate + ATP = phosphoenolpyruvate + ADP + H(+)</text>
        <dbReference type="Rhea" id="RHEA:18157"/>
        <dbReference type="ChEBI" id="CHEBI:15361"/>
        <dbReference type="ChEBI" id="CHEBI:15378"/>
        <dbReference type="ChEBI" id="CHEBI:30616"/>
        <dbReference type="ChEBI" id="CHEBI:58702"/>
        <dbReference type="ChEBI" id="CHEBI:456216"/>
        <dbReference type="EC" id="2.7.1.40"/>
    </reaction>
</comment>
<reference evidence="16 17" key="1">
    <citation type="submission" date="2012-09" db="EMBL/GenBank/DDBJ databases">
        <title>Genome Sequence of alkane-degrading Bacterium Alcanivorax jadensis T9.</title>
        <authorList>
            <person name="Lai Q."/>
            <person name="Shao Z."/>
        </authorList>
    </citation>
    <scope>NUCLEOTIDE SEQUENCE [LARGE SCALE GENOMIC DNA]</scope>
    <source>
        <strain evidence="16 17">T9</strain>
    </source>
</reference>
<evidence type="ECO:0000313" key="16">
    <source>
        <dbReference type="EMBL" id="KGD62019.1"/>
    </source>
</evidence>
<dbReference type="InterPro" id="IPR040442">
    <property type="entry name" value="Pyrv_kinase-like_dom_sf"/>
</dbReference>
<accession>A0ABR4WET6</accession>
<dbReference type="NCBIfam" id="TIGR01064">
    <property type="entry name" value="pyruv_kin"/>
    <property type="match status" value="1"/>
</dbReference>
<name>A0ABR4WET6_9GAMM</name>
<evidence type="ECO:0000256" key="1">
    <source>
        <dbReference type="ARBA" id="ARBA00004997"/>
    </source>
</evidence>
<keyword evidence="10 13" id="KW-0324">Glycolysis</keyword>
<evidence type="ECO:0000259" key="15">
    <source>
        <dbReference type="Pfam" id="PF02887"/>
    </source>
</evidence>
<dbReference type="NCBIfam" id="NF004978">
    <property type="entry name" value="PRK06354.1"/>
    <property type="match status" value="1"/>
</dbReference>
<dbReference type="Gene3D" id="3.20.20.60">
    <property type="entry name" value="Phosphoenolpyruvate-binding domains"/>
    <property type="match status" value="1"/>
</dbReference>
<evidence type="ECO:0000256" key="6">
    <source>
        <dbReference type="ARBA" id="ARBA00022741"/>
    </source>
</evidence>
<dbReference type="EMBL" id="ARXU01000003">
    <property type="protein sequence ID" value="KGD62019.1"/>
    <property type="molecule type" value="Genomic_DNA"/>
</dbReference>
<feature type="domain" description="Pyruvate kinase barrel" evidence="14">
    <location>
        <begin position="19"/>
        <end position="344"/>
    </location>
</feature>
<evidence type="ECO:0000256" key="10">
    <source>
        <dbReference type="ARBA" id="ARBA00023152"/>
    </source>
</evidence>
<dbReference type="InterPro" id="IPR015795">
    <property type="entry name" value="Pyrv_Knase_C"/>
</dbReference>
<keyword evidence="11 16" id="KW-0670">Pyruvate</keyword>
<proteinExistence type="inferred from homology"/>
<dbReference type="SUPFAM" id="SSF50800">
    <property type="entry name" value="PK beta-barrel domain-like"/>
    <property type="match status" value="1"/>
</dbReference>
<keyword evidence="5" id="KW-0479">Metal-binding</keyword>
<keyword evidence="8" id="KW-0067">ATP-binding</keyword>
<protein>
    <recommendedName>
        <fullName evidence="3 12">Pyruvate kinase</fullName>
        <ecNumber evidence="3 12">2.7.1.40</ecNumber>
    </recommendedName>
</protein>
<dbReference type="Pfam" id="PF02887">
    <property type="entry name" value="PK_C"/>
    <property type="match status" value="1"/>
</dbReference>
<evidence type="ECO:0000256" key="4">
    <source>
        <dbReference type="ARBA" id="ARBA00022679"/>
    </source>
</evidence>
<evidence type="ECO:0000313" key="17">
    <source>
        <dbReference type="Proteomes" id="UP000029443"/>
    </source>
</evidence>
<comment type="caution">
    <text evidence="16">The sequence shown here is derived from an EMBL/GenBank/DDBJ whole genome shotgun (WGS) entry which is preliminary data.</text>
</comment>
<keyword evidence="4 13" id="KW-0808">Transferase</keyword>
<dbReference type="Gene3D" id="2.40.33.10">
    <property type="entry name" value="PK beta-barrel domain-like"/>
    <property type="match status" value="1"/>
</dbReference>
<dbReference type="EC" id="2.7.1.40" evidence="3 12"/>
<evidence type="ECO:0000256" key="13">
    <source>
        <dbReference type="RuleBase" id="RU000504"/>
    </source>
</evidence>
<evidence type="ECO:0000256" key="3">
    <source>
        <dbReference type="ARBA" id="ARBA00012142"/>
    </source>
</evidence>